<dbReference type="AlphaFoldDB" id="Q47Z24"/>
<accession>Q47Z24</accession>
<proteinExistence type="predicted"/>
<name>Q47Z24_COLP3</name>
<dbReference type="EMBL" id="CP000083">
    <property type="protein sequence ID" value="AAZ28017.1"/>
    <property type="molecule type" value="Genomic_DNA"/>
</dbReference>
<evidence type="ECO:0000313" key="1">
    <source>
        <dbReference type="EMBL" id="AAZ28017.1"/>
    </source>
</evidence>
<gene>
    <name evidence="1" type="ordered locus">CPS_3256</name>
</gene>
<evidence type="ECO:0000313" key="2">
    <source>
        <dbReference type="Proteomes" id="UP000000547"/>
    </source>
</evidence>
<dbReference type="KEGG" id="cps:CPS_3256"/>
<dbReference type="STRING" id="167879.CPS_3256"/>
<organism evidence="1 2">
    <name type="scientific">Colwellia psychrerythraea (strain 34H / ATCC BAA-681)</name>
    <name type="common">Vibrio psychroerythus</name>
    <dbReference type="NCBI Taxonomy" id="167879"/>
    <lineage>
        <taxon>Bacteria</taxon>
        <taxon>Pseudomonadati</taxon>
        <taxon>Pseudomonadota</taxon>
        <taxon>Gammaproteobacteria</taxon>
        <taxon>Alteromonadales</taxon>
        <taxon>Colwelliaceae</taxon>
        <taxon>Colwellia</taxon>
    </lineage>
</organism>
<reference evidence="1" key="1">
    <citation type="journal article" date="2005" name="Proc. Natl. Acad. Sci. U.S.A.">
        <title>The psychrophilic lifestyle as revealed by the genome sequence of Colwellia psychrerythraea 34H through genomic and proteomic analyses.</title>
        <authorList>
            <person name="Methe B.A."/>
            <person name="Nelson K.E."/>
            <person name="Deming J.W."/>
            <person name="Momen B."/>
            <person name="Melamud E."/>
            <person name="Zhang X."/>
            <person name="Moult J."/>
            <person name="Madupu R."/>
            <person name="Nelson W.C."/>
            <person name="Dodson R.J."/>
            <person name="Brinkac L.M."/>
            <person name="Daugherty S.C."/>
            <person name="Durkin A.S."/>
            <person name="DeBoy R.T."/>
            <person name="Kolonay J.F."/>
            <person name="Sullivan S.A."/>
            <person name="Zhou L."/>
            <person name="Davidsen T.M."/>
            <person name="Wu M."/>
            <person name="Huston A.L."/>
            <person name="Lewis M."/>
            <person name="Weaver B."/>
            <person name="Weidman J.F."/>
            <person name="Khouri H."/>
            <person name="Utterback T.R."/>
            <person name="Feldblyum T.V."/>
            <person name="Fraser C.M."/>
        </authorList>
    </citation>
    <scope>NUCLEOTIDE SEQUENCE [LARGE SCALE GENOMIC DNA]</scope>
    <source>
        <strain evidence="1">34H</strain>
    </source>
</reference>
<dbReference type="Proteomes" id="UP000000547">
    <property type="component" value="Chromosome"/>
</dbReference>
<sequence length="42" mass="4697">MNTNPSHKSITIRLAPTVSAKMSLIKRKSKSDEIKGSEKVER</sequence>
<protein>
    <submittedName>
        <fullName evidence="1">Uncharacterized protein</fullName>
    </submittedName>
</protein>
<dbReference type="HOGENOM" id="CLU_3250015_0_0_6"/>